<evidence type="ECO:0000313" key="3">
    <source>
        <dbReference type="Proteomes" id="UP000692954"/>
    </source>
</evidence>
<accession>A0A8S1KHV1</accession>
<dbReference type="OrthoDB" id="687730at2759"/>
<dbReference type="AlphaFoldDB" id="A0A8S1KHV1"/>
<dbReference type="PANTHER" id="PTHR10579:SF43">
    <property type="entry name" value="ZINC FINGER (C3HC4-TYPE RING FINGER) FAMILY PROTEIN"/>
    <property type="match status" value="1"/>
</dbReference>
<evidence type="ECO:0000313" key="2">
    <source>
        <dbReference type="EMBL" id="CAD8054678.1"/>
    </source>
</evidence>
<feature type="domain" description="VWFA" evidence="1">
    <location>
        <begin position="123"/>
        <end position="295"/>
    </location>
</feature>
<dbReference type="Proteomes" id="UP000692954">
    <property type="component" value="Unassembled WGS sequence"/>
</dbReference>
<dbReference type="EMBL" id="CAJJDN010000008">
    <property type="protein sequence ID" value="CAD8054678.1"/>
    <property type="molecule type" value="Genomic_DNA"/>
</dbReference>
<comment type="caution">
    <text evidence="2">The sequence shown here is derived from an EMBL/GenBank/DDBJ whole genome shotgun (WGS) entry which is preliminary data.</text>
</comment>
<name>A0A8S1KHV1_9CILI</name>
<evidence type="ECO:0000259" key="1">
    <source>
        <dbReference type="PROSITE" id="PS50234"/>
    </source>
</evidence>
<proteinExistence type="predicted"/>
<dbReference type="PANTHER" id="PTHR10579">
    <property type="entry name" value="CALCIUM-ACTIVATED CHLORIDE CHANNEL REGULATOR"/>
    <property type="match status" value="1"/>
</dbReference>
<dbReference type="PROSITE" id="PS50234">
    <property type="entry name" value="VWFA"/>
    <property type="match status" value="1"/>
</dbReference>
<reference evidence="2" key="1">
    <citation type="submission" date="2021-01" db="EMBL/GenBank/DDBJ databases">
        <authorList>
            <consortium name="Genoscope - CEA"/>
            <person name="William W."/>
        </authorList>
    </citation>
    <scope>NUCLEOTIDE SEQUENCE</scope>
</reference>
<dbReference type="InterPro" id="IPR002035">
    <property type="entry name" value="VWF_A"/>
</dbReference>
<sequence length="533" mass="60981">MGNQCTGIDDFQGQQFAPNISVQDEVFVEGRVPIVGQNPSRFNDDDMITVYQGNNNRLNYGRNSLGQGYMTAQKYNLKDNISIKASSQGLRTQGNVALMITIQSNDIVLMNQRGQECVRQGIDLVCLIDHSGSMQGEKIKLVRKTLKQMLTFLQPVDRLCLIMFDCRCYRLTRLMRVTQENVRKFRVAISSLQARGGTDIGNGMKMALSILKHRKYKNPVSAIFLLSDGVDEGAEERVRDDLLQYNIRDSFTIKTFGFGRDCCPKIMSEIAHYKEGQFYFVPNLTNIDECFAEALGGLVSVVANHVQLSVQPMNSNKIQIKKAYGDKWTYDSWKGAFTLYQPHLLSGVRKDYIFEVADYKNTAKQEIRVLLQADPVEGGDKVTIEQIVSLNNQDLSNEVLPNYYRVKGAECFEQARIYAEQGQYQASQQVLQNINTEIKLQKFNDPNLQVVQTDLEMASNFCYPGQFENEGRHHMHQLHIVHMYQKSRGVQINQNQDGQLIALDCQYQNNLQKQFKDQTRQIKQNDPNYWNDC</sequence>
<dbReference type="Pfam" id="PF13768">
    <property type="entry name" value="VWA_3"/>
    <property type="match status" value="1"/>
</dbReference>
<protein>
    <recommendedName>
        <fullName evidence="1">VWFA domain-containing protein</fullName>
    </recommendedName>
</protein>
<organism evidence="2 3">
    <name type="scientific">Paramecium sonneborni</name>
    <dbReference type="NCBI Taxonomy" id="65129"/>
    <lineage>
        <taxon>Eukaryota</taxon>
        <taxon>Sar</taxon>
        <taxon>Alveolata</taxon>
        <taxon>Ciliophora</taxon>
        <taxon>Intramacronucleata</taxon>
        <taxon>Oligohymenophorea</taxon>
        <taxon>Peniculida</taxon>
        <taxon>Parameciidae</taxon>
        <taxon>Paramecium</taxon>
    </lineage>
</organism>
<dbReference type="InterPro" id="IPR051266">
    <property type="entry name" value="CLCR"/>
</dbReference>
<keyword evidence="3" id="KW-1185">Reference proteome</keyword>
<dbReference type="SMART" id="SM00327">
    <property type="entry name" value="VWA"/>
    <property type="match status" value="1"/>
</dbReference>
<gene>
    <name evidence="2" type="ORF">PSON_ATCC_30995.1.T0080416</name>
</gene>